<organism evidence="2 3">
    <name type="scientific">Amanita thiersii Skay4041</name>
    <dbReference type="NCBI Taxonomy" id="703135"/>
    <lineage>
        <taxon>Eukaryota</taxon>
        <taxon>Fungi</taxon>
        <taxon>Dikarya</taxon>
        <taxon>Basidiomycota</taxon>
        <taxon>Agaricomycotina</taxon>
        <taxon>Agaricomycetes</taxon>
        <taxon>Agaricomycetidae</taxon>
        <taxon>Agaricales</taxon>
        <taxon>Pluteineae</taxon>
        <taxon>Amanitaceae</taxon>
        <taxon>Amanita</taxon>
    </lineage>
</organism>
<gene>
    <name evidence="2" type="ORF">AMATHDRAFT_48080</name>
</gene>
<evidence type="ECO:0000313" key="3">
    <source>
        <dbReference type="Proteomes" id="UP000242287"/>
    </source>
</evidence>
<accession>A0A2A9NPM1</accession>
<dbReference type="AlphaFoldDB" id="A0A2A9NPM1"/>
<proteinExistence type="predicted"/>
<evidence type="ECO:0000256" key="1">
    <source>
        <dbReference type="SAM" id="MobiDB-lite"/>
    </source>
</evidence>
<dbReference type="Proteomes" id="UP000242287">
    <property type="component" value="Unassembled WGS sequence"/>
</dbReference>
<sequence>MTFMTTTTTDRPSSPVRDSIHHYSSTSSPPRKLRPVRSSCPDLGRKRSKYDISWSATCSTPPESNASLSHYSYNSVSSCSSLTLLSLQSPLSTSSTNGRTRTLHRKKSSYDLHDDYIHAARVTTTSHTSITDDSARGDD</sequence>
<feature type="region of interest" description="Disordered" evidence="1">
    <location>
        <begin position="1"/>
        <end position="46"/>
    </location>
</feature>
<reference evidence="2 3" key="1">
    <citation type="submission" date="2014-02" db="EMBL/GenBank/DDBJ databases">
        <title>Transposable element dynamics among asymbiotic and ectomycorrhizal Amanita fungi.</title>
        <authorList>
            <consortium name="DOE Joint Genome Institute"/>
            <person name="Hess J."/>
            <person name="Skrede I."/>
            <person name="Wolfe B."/>
            <person name="LaButti K."/>
            <person name="Ohm R.A."/>
            <person name="Grigoriev I.V."/>
            <person name="Pringle A."/>
        </authorList>
    </citation>
    <scope>NUCLEOTIDE SEQUENCE [LARGE SCALE GENOMIC DNA]</scope>
    <source>
        <strain evidence="2 3">SKay4041</strain>
    </source>
</reference>
<name>A0A2A9NPM1_9AGAR</name>
<keyword evidence="3" id="KW-1185">Reference proteome</keyword>
<evidence type="ECO:0000313" key="2">
    <source>
        <dbReference type="EMBL" id="PFH50271.1"/>
    </source>
</evidence>
<feature type="region of interest" description="Disordered" evidence="1">
    <location>
        <begin position="90"/>
        <end position="109"/>
    </location>
</feature>
<protein>
    <submittedName>
        <fullName evidence="2">Uncharacterized protein</fullName>
    </submittedName>
</protein>
<dbReference type="EMBL" id="KZ302008">
    <property type="protein sequence ID" value="PFH50271.1"/>
    <property type="molecule type" value="Genomic_DNA"/>
</dbReference>